<proteinExistence type="predicted"/>
<evidence type="ECO:0000313" key="1">
    <source>
        <dbReference type="EMBL" id="KAI8665926.1"/>
    </source>
</evidence>
<keyword evidence="2" id="KW-1185">Reference proteome</keyword>
<comment type="caution">
    <text evidence="1">The sequence shown here is derived from an EMBL/GenBank/DDBJ whole genome shotgun (WGS) entry which is preliminary data.</text>
</comment>
<organism evidence="1 2">
    <name type="scientific">Fusarium keratoplasticum</name>
    <dbReference type="NCBI Taxonomy" id="1328300"/>
    <lineage>
        <taxon>Eukaryota</taxon>
        <taxon>Fungi</taxon>
        <taxon>Dikarya</taxon>
        <taxon>Ascomycota</taxon>
        <taxon>Pezizomycotina</taxon>
        <taxon>Sordariomycetes</taxon>
        <taxon>Hypocreomycetidae</taxon>
        <taxon>Hypocreales</taxon>
        <taxon>Nectriaceae</taxon>
        <taxon>Fusarium</taxon>
        <taxon>Fusarium solani species complex</taxon>
    </lineage>
</organism>
<accession>A0ACC0QUL2</accession>
<gene>
    <name evidence="1" type="ORF">NCS57_00815500</name>
</gene>
<dbReference type="EMBL" id="CM046508">
    <property type="protein sequence ID" value="KAI8665926.1"/>
    <property type="molecule type" value="Genomic_DNA"/>
</dbReference>
<name>A0ACC0QUL2_9HYPO</name>
<protein>
    <submittedName>
        <fullName evidence="1">HET domain-containing protein</fullName>
    </submittedName>
</protein>
<evidence type="ECO:0000313" key="2">
    <source>
        <dbReference type="Proteomes" id="UP001065298"/>
    </source>
</evidence>
<dbReference type="Proteomes" id="UP001065298">
    <property type="component" value="Chromosome 6"/>
</dbReference>
<reference evidence="1" key="1">
    <citation type="submission" date="2022-06" db="EMBL/GenBank/DDBJ databases">
        <title>Fusarium solani species complex genomes reveal bases of compartmentalisation and animal pathogenesis.</title>
        <authorList>
            <person name="Tsai I.J."/>
        </authorList>
    </citation>
    <scope>NUCLEOTIDE SEQUENCE</scope>
    <source>
        <strain evidence="1">Fu6.1</strain>
    </source>
</reference>
<sequence length="813" mass="93116">MAPSSDPACIAEQRCTRCSRIPWKFDIWFLLATFRKSRDSEHFSNRLDDDSLDDLDFALDALRREQNNPLANEHKDEAKRGIGLGNLSQSQVDRLHFLVRHPCDSNQDERISPERGIDLRDTSKGDKEQIKIAIHMGSRRTGITVYFNHHPTFAALKQAATMGCYLCRTLQAGLIPGPLKRPLIELKTCPGTRRYGKSEYEPPAGWTVQLNESSLPGETAEEMGSFLFPKCIWTRNNPLLVPKLIIYTALRRETLDVDLECLVRDVVRPWVDDCDAGKSDHQHCQSVTARKPDHLPTRLIDVRTCLEDPVRLVVTSEDIPKAAELPKYLTLSYCWGQSNNPAKTTSQNFRKRQENIDTEDLPQTIQDAIRLTRAMKIRYLWVDALCIIQNLEDFYLEATKMESYYAGGYCLISATGFSDSSEGLFPDRKIGNYHTKTCTFGYSSRSKSYYLLKNPSEKLLWEACRHQPVQERAWCLQERLLSKRILHITAEAVFWQCPSIRKTPEFYRNSESWPSEMEIERKIAHMADDWGLSPRGCLRKIEQVKRKKKVQKARKDLSGSYSAPLIIGCHKILNQPSTTDMWLAWTRLIQDYLFMELSYEDDRLTAIQGLGHRLAELHEDKYFGGIFLSHLAHGLLWRGKKRPQGRRSTRCPTWSWGVAKPIEFISLESSLVSNIEGDSIFPLSTSMIPRMGRETRSLHLRVPLVPMAKFTLQGSPALKTSAIWVYRDVEFTLYFDEENLVPCDLRHVKVILLGYTQGCESLAGLVVRNNMGSSQYVERTGYAEVKAINSDMMGTAWGLDKLFEPWIESVNLV</sequence>